<dbReference type="EMBL" id="FNFO01000010">
    <property type="protein sequence ID" value="SDM05190.1"/>
    <property type="molecule type" value="Genomic_DNA"/>
</dbReference>
<dbReference type="Proteomes" id="UP000198510">
    <property type="component" value="Unassembled WGS sequence"/>
</dbReference>
<evidence type="ECO:0000313" key="2">
    <source>
        <dbReference type="Proteomes" id="UP000198510"/>
    </source>
</evidence>
<protein>
    <recommendedName>
        <fullName evidence="3">Methyltransferase domain-containing protein</fullName>
    </recommendedName>
</protein>
<dbReference type="RefSeq" id="WP_089685966.1">
    <property type="nucleotide sequence ID" value="NZ_FNFO01000010.1"/>
</dbReference>
<dbReference type="SUPFAM" id="SSF53335">
    <property type="entry name" value="S-adenosyl-L-methionine-dependent methyltransferases"/>
    <property type="match status" value="1"/>
</dbReference>
<reference evidence="1 2" key="1">
    <citation type="submission" date="2016-10" db="EMBL/GenBank/DDBJ databases">
        <authorList>
            <person name="de Groot N.N."/>
        </authorList>
    </citation>
    <scope>NUCLEOTIDE SEQUENCE [LARGE SCALE GENOMIC DNA]</scope>
    <source>
        <strain evidence="1 2">DSM 25186</strain>
    </source>
</reference>
<accession>A0A1G9Q2F9</accession>
<dbReference type="OrthoDB" id="117053at2"/>
<proteinExistence type="predicted"/>
<dbReference type="AlphaFoldDB" id="A0A1G9Q2F9"/>
<organism evidence="1 2">
    <name type="scientific">Catalinimonas alkaloidigena</name>
    <dbReference type="NCBI Taxonomy" id="1075417"/>
    <lineage>
        <taxon>Bacteria</taxon>
        <taxon>Pseudomonadati</taxon>
        <taxon>Bacteroidota</taxon>
        <taxon>Cytophagia</taxon>
        <taxon>Cytophagales</taxon>
        <taxon>Catalimonadaceae</taxon>
        <taxon>Catalinimonas</taxon>
    </lineage>
</organism>
<keyword evidence="2" id="KW-1185">Reference proteome</keyword>
<gene>
    <name evidence="1" type="ORF">SAMN05421823_11017</name>
</gene>
<name>A0A1G9Q2F9_9BACT</name>
<dbReference type="STRING" id="1075417.SAMN05421823_11017"/>
<sequence length="261" mass="29028">MPRIQLFEFEDLPWFPDAIRTGMTDFLDFAITHLKVYQPAVPLLGRLLATQHSPKMVDLGSGGGGGIVFLLHELRHQGLENVTITLTDKYPNIVAFQQRAQEAPHCIGYVAESVDALQVPSSLAGVRTLFSASHHLTPEQLQRLLRDAVQRCVPIGLFDGACGQPLEWGAAMLLLAPAVWAVTPFIRPVTLNRLFFTYAIPLIPCCTLWDGLVSLGRMYSPRALMALAYEVEREAYVWQAGMKKGAFGTRMTYLIGYPKEK</sequence>
<dbReference type="InterPro" id="IPR029063">
    <property type="entry name" value="SAM-dependent_MTases_sf"/>
</dbReference>
<evidence type="ECO:0000313" key="1">
    <source>
        <dbReference type="EMBL" id="SDM05190.1"/>
    </source>
</evidence>
<evidence type="ECO:0008006" key="3">
    <source>
        <dbReference type="Google" id="ProtNLM"/>
    </source>
</evidence>
<dbReference type="Gene3D" id="3.40.50.150">
    <property type="entry name" value="Vaccinia Virus protein VP39"/>
    <property type="match status" value="1"/>
</dbReference>